<evidence type="ECO:0000313" key="8">
    <source>
        <dbReference type="EMBL" id="SFV73810.1"/>
    </source>
</evidence>
<dbReference type="InterPro" id="IPR010209">
    <property type="entry name" value="Ion_transpt_RnfG/RsxG"/>
</dbReference>
<dbReference type="HAMAP" id="MF_00479">
    <property type="entry name" value="RsxG_RnfG"/>
    <property type="match status" value="1"/>
</dbReference>
<comment type="subcellular location">
    <subcellularLocation>
        <location evidence="6">Cell membrane</location>
        <topology evidence="6">Single-pass membrane protein</topology>
    </subcellularLocation>
</comment>
<dbReference type="EC" id="7.-.-.-" evidence="6"/>
<dbReference type="RefSeq" id="WP_072336049.1">
    <property type="nucleotide sequence ID" value="NZ_CALJDE010000003.1"/>
</dbReference>
<dbReference type="AlphaFoldDB" id="A0A1K1LGI2"/>
<feature type="domain" description="FMN-binding" evidence="7">
    <location>
        <begin position="93"/>
        <end position="178"/>
    </location>
</feature>
<dbReference type="KEGG" id="dpg:DESPIGER_1986"/>
<keyword evidence="4 6" id="KW-0288">FMN</keyword>
<keyword evidence="6" id="KW-0472">Membrane</keyword>
<dbReference type="Pfam" id="PF04205">
    <property type="entry name" value="FMN_bind"/>
    <property type="match status" value="1"/>
</dbReference>
<keyword evidence="6" id="KW-0812">Transmembrane</keyword>
<keyword evidence="9" id="KW-1185">Reference proteome</keyword>
<gene>
    <name evidence="6" type="primary">rnfG</name>
    <name evidence="8" type="ORF">DESPIGER_1986</name>
</gene>
<evidence type="ECO:0000256" key="4">
    <source>
        <dbReference type="ARBA" id="ARBA00022643"/>
    </source>
</evidence>
<dbReference type="InterPro" id="IPR007329">
    <property type="entry name" value="FMN-bd"/>
</dbReference>
<keyword evidence="6" id="KW-1133">Transmembrane helix</keyword>
<protein>
    <recommendedName>
        <fullName evidence="6">Ion-translocating oxidoreductase complex subunit G</fullName>
        <ecNumber evidence="6">7.-.-.-</ecNumber>
    </recommendedName>
    <alternativeName>
        <fullName evidence="6">Rnf electron transport complex subunit G</fullName>
    </alternativeName>
</protein>
<comment type="similarity">
    <text evidence="6">Belongs to the RnfG family.</text>
</comment>
<accession>A0A1K1LGI2</accession>
<keyword evidence="2 6" id="KW-0597">Phosphoprotein</keyword>
<dbReference type="GO" id="GO:0022900">
    <property type="term" value="P:electron transport chain"/>
    <property type="evidence" value="ECO:0007669"/>
    <property type="project" value="UniProtKB-UniRule"/>
</dbReference>
<name>A0A1K1LGI2_9BACT</name>
<dbReference type="EMBL" id="LT630450">
    <property type="protein sequence ID" value="SFV73810.1"/>
    <property type="molecule type" value="Genomic_DNA"/>
</dbReference>
<proteinExistence type="inferred from homology"/>
<dbReference type="GO" id="GO:0009055">
    <property type="term" value="F:electron transfer activity"/>
    <property type="evidence" value="ECO:0007669"/>
    <property type="project" value="InterPro"/>
</dbReference>
<dbReference type="Proteomes" id="UP000186323">
    <property type="component" value="Chromosome I"/>
</dbReference>
<evidence type="ECO:0000256" key="3">
    <source>
        <dbReference type="ARBA" id="ARBA00022630"/>
    </source>
</evidence>
<feature type="modified residue" description="FMN phosphoryl threonine" evidence="6">
    <location>
        <position position="161"/>
    </location>
</feature>
<keyword evidence="6" id="KW-1278">Translocase</keyword>
<evidence type="ECO:0000256" key="6">
    <source>
        <dbReference type="HAMAP-Rule" id="MF_00479"/>
    </source>
</evidence>
<dbReference type="SMART" id="SM00900">
    <property type="entry name" value="FMN_bind"/>
    <property type="match status" value="1"/>
</dbReference>
<organism evidence="8 9">
    <name type="scientific">Desulfovibrio piger</name>
    <dbReference type="NCBI Taxonomy" id="901"/>
    <lineage>
        <taxon>Bacteria</taxon>
        <taxon>Pseudomonadati</taxon>
        <taxon>Thermodesulfobacteriota</taxon>
        <taxon>Desulfovibrionia</taxon>
        <taxon>Desulfovibrionales</taxon>
        <taxon>Desulfovibrionaceae</taxon>
        <taxon>Desulfovibrio</taxon>
    </lineage>
</organism>
<dbReference type="GO" id="GO:0010181">
    <property type="term" value="F:FMN binding"/>
    <property type="evidence" value="ECO:0007669"/>
    <property type="project" value="InterPro"/>
</dbReference>
<reference evidence="9" key="1">
    <citation type="submission" date="2016-10" db="EMBL/GenBank/DDBJ databases">
        <authorList>
            <person name="Wegmann U."/>
        </authorList>
    </citation>
    <scope>NUCLEOTIDE SEQUENCE [LARGE SCALE GENOMIC DNA]</scope>
</reference>
<comment type="function">
    <text evidence="6">Part of a membrane-bound complex that couples electron transfer with translocation of ions across the membrane.</text>
</comment>
<keyword evidence="6" id="KW-1003">Cell membrane</keyword>
<evidence type="ECO:0000256" key="2">
    <source>
        <dbReference type="ARBA" id="ARBA00022553"/>
    </source>
</evidence>
<keyword evidence="5 6" id="KW-0249">Electron transport</keyword>
<sequence>MADILRMIVVLSALCGLSGFALSYLKMVTAPVIEEQVLTYVQGPAIAGVFTNIDNQPIADRKAFETGKGRVLVFPAMRDGKLVGVALEAKGKGYGGDVGVMVGFNVANDTLAGIGTTTLKETPGLGMRIAEPGFTGQFRGIAAPVGLKSQGGSIDGVSGATISSSGAVTAVNLAAEAYKALKPEILKTWGNK</sequence>
<dbReference type="NCBIfam" id="NF045876">
    <property type="entry name" value="RnfG_DVU2794"/>
    <property type="match status" value="1"/>
</dbReference>
<dbReference type="OrthoDB" id="9787579at2"/>
<keyword evidence="1 6" id="KW-0813">Transport</keyword>
<evidence type="ECO:0000259" key="7">
    <source>
        <dbReference type="SMART" id="SM00900"/>
    </source>
</evidence>
<comment type="subunit">
    <text evidence="6">The complex is composed of six subunits: RnfA, RnfB, RnfC, RnfD, RnfE and RnfG.</text>
</comment>
<keyword evidence="3 6" id="KW-0285">Flavoprotein</keyword>
<dbReference type="PANTHER" id="PTHR36118">
    <property type="entry name" value="ION-TRANSLOCATING OXIDOREDUCTASE COMPLEX SUBUNIT G"/>
    <property type="match status" value="1"/>
</dbReference>
<evidence type="ECO:0000313" key="9">
    <source>
        <dbReference type="Proteomes" id="UP000186323"/>
    </source>
</evidence>
<dbReference type="GO" id="GO:0005886">
    <property type="term" value="C:plasma membrane"/>
    <property type="evidence" value="ECO:0007669"/>
    <property type="project" value="UniProtKB-SubCell"/>
</dbReference>
<evidence type="ECO:0000256" key="1">
    <source>
        <dbReference type="ARBA" id="ARBA00022448"/>
    </source>
</evidence>
<dbReference type="PANTHER" id="PTHR36118:SF1">
    <property type="entry name" value="ION-TRANSLOCATING OXIDOREDUCTASE COMPLEX SUBUNIT G"/>
    <property type="match status" value="1"/>
</dbReference>
<evidence type="ECO:0000256" key="5">
    <source>
        <dbReference type="ARBA" id="ARBA00022982"/>
    </source>
</evidence>
<comment type="cofactor">
    <cofactor evidence="6">
        <name>FMN</name>
        <dbReference type="ChEBI" id="CHEBI:58210"/>
    </cofactor>
</comment>